<organism evidence="1 2">
    <name type="scientific">Paenibacillus gallinarum</name>
    <dbReference type="NCBI Taxonomy" id="2762232"/>
    <lineage>
        <taxon>Bacteria</taxon>
        <taxon>Bacillati</taxon>
        <taxon>Bacillota</taxon>
        <taxon>Bacilli</taxon>
        <taxon>Bacillales</taxon>
        <taxon>Paenibacillaceae</taxon>
        <taxon>Paenibacillus</taxon>
    </lineage>
</organism>
<evidence type="ECO:0000313" key="1">
    <source>
        <dbReference type="EMBL" id="MBD7970494.1"/>
    </source>
</evidence>
<dbReference type="InterPro" id="IPR032675">
    <property type="entry name" value="LRR_dom_sf"/>
</dbReference>
<dbReference type="RefSeq" id="WP_191803649.1">
    <property type="nucleotide sequence ID" value="NZ_JACSQL010000013.1"/>
</dbReference>
<dbReference type="SUPFAM" id="SSF52058">
    <property type="entry name" value="L domain-like"/>
    <property type="match status" value="1"/>
</dbReference>
<sequence>MRKKKVNIGDIFTISLDENRYGYGQVVEIGEMYDILIAFDFVSRDKILDVQEILSKDIVFLLRTTIVNIDDGYWDVIGNADLPTDLYIPKYYIRDGIDDFEVVTASEHFVRIATKEDLNKYSENIAYSAGYLEDALNAILDTQNWKTLFKEMIYKPIKDDYYPNFASLPNRKVNMFSEFSKGRLEIINKLSEEEVYKLLAYKDLEIIQFSNPVDQYTLELLNNILFSERDDVELRIYGDYNSDLSFLSIMHNVSRLTLDCIVSEVTNLDTITQLNKLKELHIGISNLDSFEILNRVTDSLESITLGQTKSKKPDLSVLERFSKLKNIYIEGHTKNIDAISSLNHLENVTLRSITTKNIEFLTSLKKLSSLDIKLGGIKDFSAIEGMENIKHLELWLIRGLKDLSFISSLTGLQSLFLQSLKNVEVLPALKGLSQLKKINIEDMKGLKDISSLGEAPALAEFIHSSAMNMDIDDYIPLLKNHSVERVSVGFGSVKRNKAFETMLKSYGKKE</sequence>
<reference evidence="1 2" key="1">
    <citation type="submission" date="2020-08" db="EMBL/GenBank/DDBJ databases">
        <title>A Genomic Blueprint of the Chicken Gut Microbiome.</title>
        <authorList>
            <person name="Gilroy R."/>
            <person name="Ravi A."/>
            <person name="Getino M."/>
            <person name="Pursley I."/>
            <person name="Horton D.L."/>
            <person name="Alikhan N.-F."/>
            <person name="Baker D."/>
            <person name="Gharbi K."/>
            <person name="Hall N."/>
            <person name="Watson M."/>
            <person name="Adriaenssens E.M."/>
            <person name="Foster-Nyarko E."/>
            <person name="Jarju S."/>
            <person name="Secka A."/>
            <person name="Antonio M."/>
            <person name="Oren A."/>
            <person name="Chaudhuri R."/>
            <person name="La Ragione R.M."/>
            <person name="Hildebrand F."/>
            <person name="Pallen M.J."/>
        </authorList>
    </citation>
    <scope>NUCLEOTIDE SEQUENCE [LARGE SCALE GENOMIC DNA]</scope>
    <source>
        <strain evidence="1 2">Sa2BVA9</strain>
    </source>
</reference>
<name>A0ABR8T3X9_9BACL</name>
<dbReference type="Pfam" id="PF15428">
    <property type="entry name" value="Imm26"/>
    <property type="match status" value="1"/>
</dbReference>
<accession>A0ABR8T3X9</accession>
<dbReference type="Proteomes" id="UP000608071">
    <property type="component" value="Unassembled WGS sequence"/>
</dbReference>
<comment type="caution">
    <text evidence="1">The sequence shown here is derived from an EMBL/GenBank/DDBJ whole genome shotgun (WGS) entry which is preliminary data.</text>
</comment>
<keyword evidence="2" id="KW-1185">Reference proteome</keyword>
<dbReference type="Gene3D" id="3.80.10.10">
    <property type="entry name" value="Ribonuclease Inhibitor"/>
    <property type="match status" value="2"/>
</dbReference>
<gene>
    <name evidence="1" type="ORF">H9647_20725</name>
</gene>
<dbReference type="EMBL" id="JACSQL010000013">
    <property type="protein sequence ID" value="MBD7970494.1"/>
    <property type="molecule type" value="Genomic_DNA"/>
</dbReference>
<dbReference type="InterPro" id="IPR029278">
    <property type="entry name" value="Imm26"/>
</dbReference>
<evidence type="ECO:0000313" key="2">
    <source>
        <dbReference type="Proteomes" id="UP000608071"/>
    </source>
</evidence>
<protein>
    <submittedName>
        <fullName evidence="1">Uncharacterized protein</fullName>
    </submittedName>
</protein>
<proteinExistence type="predicted"/>